<dbReference type="AlphaFoldDB" id="A0A6J4JJE4"/>
<gene>
    <name evidence="1" type="ORF">AVDCRST_MAG92-3363</name>
</gene>
<evidence type="ECO:0000313" key="1">
    <source>
        <dbReference type="EMBL" id="CAA9278325.1"/>
    </source>
</evidence>
<protein>
    <submittedName>
        <fullName evidence="1">COG0553: Superfamily II DNA/RNA helicases, SNF2 family</fullName>
    </submittedName>
</protein>
<dbReference type="GO" id="GO:0004386">
    <property type="term" value="F:helicase activity"/>
    <property type="evidence" value="ECO:0007669"/>
    <property type="project" value="UniProtKB-KW"/>
</dbReference>
<keyword evidence="1" id="KW-0547">Nucleotide-binding</keyword>
<proteinExistence type="predicted"/>
<name>A0A6J4JJE4_9CYAN</name>
<dbReference type="EMBL" id="CADCTM010000565">
    <property type="protein sequence ID" value="CAA9278325.1"/>
    <property type="molecule type" value="Genomic_DNA"/>
</dbReference>
<organism evidence="1">
    <name type="scientific">uncultured Coleofasciculus sp</name>
    <dbReference type="NCBI Taxonomy" id="1267456"/>
    <lineage>
        <taxon>Bacteria</taxon>
        <taxon>Bacillati</taxon>
        <taxon>Cyanobacteriota</taxon>
        <taxon>Cyanophyceae</taxon>
        <taxon>Coleofasciculales</taxon>
        <taxon>Coleofasciculaceae</taxon>
        <taxon>Coleofasciculus</taxon>
        <taxon>environmental samples</taxon>
    </lineage>
</organism>
<keyword evidence="1" id="KW-0378">Hydrolase</keyword>
<keyword evidence="1" id="KW-0067">ATP-binding</keyword>
<reference evidence="1" key="1">
    <citation type="submission" date="2020-02" db="EMBL/GenBank/DDBJ databases">
        <authorList>
            <person name="Meier V. D."/>
        </authorList>
    </citation>
    <scope>NUCLEOTIDE SEQUENCE</scope>
    <source>
        <strain evidence="1">AVDCRST_MAG92</strain>
    </source>
</reference>
<sequence>MPRIFDNIQQFLLPTLRNTLQISQRADLCVGYFNLRGWREIDNLIEMK</sequence>
<keyword evidence="1" id="KW-0347">Helicase</keyword>
<accession>A0A6J4JJE4</accession>